<comment type="caution">
    <text evidence="4">The sequence shown here is derived from an EMBL/GenBank/DDBJ whole genome shotgun (WGS) entry which is preliminary data.</text>
</comment>
<dbReference type="GO" id="GO:0016614">
    <property type="term" value="F:oxidoreductase activity, acting on CH-OH group of donors"/>
    <property type="evidence" value="ECO:0007669"/>
    <property type="project" value="InterPro"/>
</dbReference>
<dbReference type="Pfam" id="PF01266">
    <property type="entry name" value="DAO"/>
    <property type="match status" value="1"/>
</dbReference>
<protein>
    <submittedName>
        <fullName evidence="4">Dehydrogenase</fullName>
    </submittedName>
</protein>
<dbReference type="GO" id="GO:0050660">
    <property type="term" value="F:flavin adenine dinucleotide binding"/>
    <property type="evidence" value="ECO:0007669"/>
    <property type="project" value="InterPro"/>
</dbReference>
<dbReference type="NCBIfam" id="TIGR04542">
    <property type="entry name" value="GMC_mycofac_2"/>
    <property type="match status" value="1"/>
</dbReference>
<dbReference type="InterPro" id="IPR036188">
    <property type="entry name" value="FAD/NAD-bd_sf"/>
</dbReference>
<dbReference type="InterPro" id="IPR007867">
    <property type="entry name" value="GMC_OxRtase_C"/>
</dbReference>
<name>A0A7I9V2H2_9ACTN</name>
<organism evidence="4 5">
    <name type="scientific">Gordonia crocea</name>
    <dbReference type="NCBI Taxonomy" id="589162"/>
    <lineage>
        <taxon>Bacteria</taxon>
        <taxon>Bacillati</taxon>
        <taxon>Actinomycetota</taxon>
        <taxon>Actinomycetes</taxon>
        <taxon>Mycobacteriales</taxon>
        <taxon>Gordoniaceae</taxon>
        <taxon>Gordonia</taxon>
    </lineage>
</organism>
<feature type="domain" description="FAD dependent oxidoreductase" evidence="2">
    <location>
        <begin position="4"/>
        <end position="259"/>
    </location>
</feature>
<dbReference type="PANTHER" id="PTHR11552:SF147">
    <property type="entry name" value="CHOLINE DEHYDROGENASE, MITOCHONDRIAL"/>
    <property type="match status" value="1"/>
</dbReference>
<dbReference type="Proteomes" id="UP000444980">
    <property type="component" value="Unassembled WGS sequence"/>
</dbReference>
<evidence type="ECO:0000313" key="4">
    <source>
        <dbReference type="EMBL" id="GED99392.1"/>
    </source>
</evidence>
<dbReference type="AlphaFoldDB" id="A0A7I9V2H2"/>
<gene>
    <name evidence="4" type="ORF">nbrc107697_34310</name>
</gene>
<feature type="domain" description="Glucose-methanol-choline oxidoreductase C-terminal" evidence="3">
    <location>
        <begin position="358"/>
        <end position="408"/>
    </location>
</feature>
<dbReference type="PANTHER" id="PTHR11552">
    <property type="entry name" value="GLUCOSE-METHANOL-CHOLINE GMC OXIDOREDUCTASE"/>
    <property type="match status" value="1"/>
</dbReference>
<accession>A0A7I9V2H2</accession>
<dbReference type="SUPFAM" id="SSF51905">
    <property type="entry name" value="FAD/NAD(P)-binding domain"/>
    <property type="match status" value="1"/>
</dbReference>
<dbReference type="RefSeq" id="WP_161928670.1">
    <property type="nucleotide sequence ID" value="NZ_BJOU01000019.1"/>
</dbReference>
<evidence type="ECO:0000259" key="3">
    <source>
        <dbReference type="Pfam" id="PF05199"/>
    </source>
</evidence>
<evidence type="ECO:0000259" key="2">
    <source>
        <dbReference type="Pfam" id="PF01266"/>
    </source>
</evidence>
<evidence type="ECO:0000313" key="5">
    <source>
        <dbReference type="Proteomes" id="UP000444980"/>
    </source>
</evidence>
<sequence length="416" mass="42674">MVSDVLVVGAGSAGCVVAERLSRNRSVVLLEAGGWPTGDALRADRMVLGSPGSPSGLARWYGAAPPVVRGRAVGGSSVVNGGYFLRTRRSDFDGWGAPFTALAIEAAYDELDGGARGGTMTVRRLDDEEVPPVTCALESYWDTVDLDPWPGIGAQRVPVNGGGVTRRTAAQAYLEPARGRASLTVRAQSPVAGLVVERGRVVGVVAADGEELRAGEVVVCAGTLGTAELLMAAGVVRTPLPVYEHREVLVRYAARENSHCPVLLPSVVHHDDVEIRCYADDFAAFITGLAATGPAVGVAEMVPAQAGSLSLGDGGLQVELAPIGEVGGAVDGVVAALSSSGLADLVVDGSVRVDPVVGTSQHAWGSLPMGQRTDWLGAVDGVPGLRVVDGSILPKVSSGPHATIMMAAIVIADALR</sequence>
<dbReference type="OrthoDB" id="9785276at2"/>
<evidence type="ECO:0000256" key="1">
    <source>
        <dbReference type="ARBA" id="ARBA00010790"/>
    </source>
</evidence>
<comment type="similarity">
    <text evidence="1">Belongs to the GMC oxidoreductase family.</text>
</comment>
<dbReference type="InterPro" id="IPR030900">
    <property type="entry name" value="GMC_mycofac_OxRdtase"/>
</dbReference>
<dbReference type="Gene3D" id="3.50.50.60">
    <property type="entry name" value="FAD/NAD(P)-binding domain"/>
    <property type="match status" value="2"/>
</dbReference>
<dbReference type="EMBL" id="BJOU01000019">
    <property type="protein sequence ID" value="GED99392.1"/>
    <property type="molecule type" value="Genomic_DNA"/>
</dbReference>
<proteinExistence type="inferred from homology"/>
<reference evidence="5" key="1">
    <citation type="submission" date="2019-06" db="EMBL/GenBank/DDBJ databases">
        <title>Gordonia isolated from sludge of a wastewater treatment plant.</title>
        <authorList>
            <person name="Tamura T."/>
            <person name="Aoyama K."/>
            <person name="Kang Y."/>
            <person name="Saito S."/>
            <person name="Akiyama N."/>
            <person name="Yazawa K."/>
            <person name="Gonoi T."/>
            <person name="Mikami Y."/>
        </authorList>
    </citation>
    <scope>NUCLEOTIDE SEQUENCE [LARGE SCALE GENOMIC DNA]</scope>
    <source>
        <strain evidence="5">NBRC 107697</strain>
    </source>
</reference>
<keyword evidence="5" id="KW-1185">Reference proteome</keyword>
<dbReference type="Pfam" id="PF05199">
    <property type="entry name" value="GMC_oxred_C"/>
    <property type="match status" value="1"/>
</dbReference>
<dbReference type="InterPro" id="IPR012132">
    <property type="entry name" value="GMC_OxRdtase"/>
</dbReference>
<dbReference type="InterPro" id="IPR006076">
    <property type="entry name" value="FAD-dep_OxRdtase"/>
</dbReference>